<dbReference type="SMART" id="SM00220">
    <property type="entry name" value="S_TKc"/>
    <property type="match status" value="1"/>
</dbReference>
<organism evidence="8 9">
    <name type="scientific">Popillia japonica</name>
    <name type="common">Japanese beetle</name>
    <dbReference type="NCBI Taxonomy" id="7064"/>
    <lineage>
        <taxon>Eukaryota</taxon>
        <taxon>Metazoa</taxon>
        <taxon>Ecdysozoa</taxon>
        <taxon>Arthropoda</taxon>
        <taxon>Hexapoda</taxon>
        <taxon>Insecta</taxon>
        <taxon>Pterygota</taxon>
        <taxon>Neoptera</taxon>
        <taxon>Endopterygota</taxon>
        <taxon>Coleoptera</taxon>
        <taxon>Polyphaga</taxon>
        <taxon>Scarabaeiformia</taxon>
        <taxon>Scarabaeidae</taxon>
        <taxon>Rutelinae</taxon>
        <taxon>Popillia</taxon>
    </lineage>
</organism>
<dbReference type="InterPro" id="IPR011009">
    <property type="entry name" value="Kinase-like_dom_sf"/>
</dbReference>
<feature type="compositionally biased region" description="Polar residues" evidence="6">
    <location>
        <begin position="284"/>
        <end position="315"/>
    </location>
</feature>
<sequence>MVLILGLAAGGELQRIFDGDQCLDEIEARRAMRQILEGLCYLHERNIAHLDLKPQNILLMVEDSCDDIKLCDFGISRLLEPGTEVRTLSGTPDYVAPEVVSYEPISLATDIWSVGVLAYVLLSGYTPFGGDTKEETSLNISKGIVTFDEDFVDISSVGLDFIKSILVLNPKKRPTVQELLQHPWINPQSHILPNLALMPNSDAINAISKSTPINQRKSLPCLPESTPPSNNTTTTTAARTPFNSENLNDNRTNVDANDSLTPAVNGNGIEIPEEFNVPNHRVGEQQNSLNEKTTEESITQIENPFQNSSFNQDSELTLPGDLSSETNNRSNISEKPLRPNQLINIQQTAIDGETTENDTTKIEYYRNSFFSQDSDVTTPNDISSEVSSEEIEENFCLLKNIGKSSSREEFFSNESNFKMEDKEATIVVQEDDNKEDFLSDSGIVSSLELETEALQINEISNDIVECPKKNEIYLCSSLAEHHEQKSEITINFGTLKDDEMSPLPENDTNVGQTYVDTENEQHSSEKTFINSYEVNKQIIFTLNYLKISADKGNSVTESPRLVNNLEASETLYHRESISSDYLQSIRSISETNNVSQANEETEYGQETSQIYVNTIEIKNEKSDI</sequence>
<dbReference type="GO" id="GO:0043065">
    <property type="term" value="P:positive regulation of apoptotic process"/>
    <property type="evidence" value="ECO:0007669"/>
    <property type="project" value="TreeGrafter"/>
</dbReference>
<protein>
    <submittedName>
        <fullName evidence="8">Protein kinase domain</fullName>
    </submittedName>
</protein>
<name>A0AAW1LW83_POPJA</name>
<proteinExistence type="predicted"/>
<evidence type="ECO:0000313" key="9">
    <source>
        <dbReference type="Proteomes" id="UP001458880"/>
    </source>
</evidence>
<keyword evidence="4 8" id="KW-0418">Kinase</keyword>
<feature type="domain" description="Protein kinase" evidence="7">
    <location>
        <begin position="1"/>
        <end position="185"/>
    </location>
</feature>
<evidence type="ECO:0000256" key="1">
    <source>
        <dbReference type="ARBA" id="ARBA00022527"/>
    </source>
</evidence>
<comment type="caution">
    <text evidence="8">The sequence shown here is derived from an EMBL/GenBank/DDBJ whole genome shotgun (WGS) entry which is preliminary data.</text>
</comment>
<evidence type="ECO:0000256" key="2">
    <source>
        <dbReference type="ARBA" id="ARBA00022679"/>
    </source>
</evidence>
<dbReference type="PROSITE" id="PS50011">
    <property type="entry name" value="PROTEIN_KINASE_DOM"/>
    <property type="match status" value="1"/>
</dbReference>
<feature type="compositionally biased region" description="Polar residues" evidence="6">
    <location>
        <begin position="323"/>
        <end position="333"/>
    </location>
</feature>
<evidence type="ECO:0000256" key="6">
    <source>
        <dbReference type="SAM" id="MobiDB-lite"/>
    </source>
</evidence>
<gene>
    <name evidence="8" type="ORF">QE152_g10058</name>
</gene>
<dbReference type="PANTHER" id="PTHR24342:SF12">
    <property type="entry name" value="DEATH-ASSOCIATED PROTEIN KINASE RELATED"/>
    <property type="match status" value="1"/>
</dbReference>
<dbReference type="Proteomes" id="UP001458880">
    <property type="component" value="Unassembled WGS sequence"/>
</dbReference>
<dbReference type="GO" id="GO:0005634">
    <property type="term" value="C:nucleus"/>
    <property type="evidence" value="ECO:0007669"/>
    <property type="project" value="TreeGrafter"/>
</dbReference>
<dbReference type="Pfam" id="PF00069">
    <property type="entry name" value="Pkinase"/>
    <property type="match status" value="1"/>
</dbReference>
<evidence type="ECO:0000256" key="3">
    <source>
        <dbReference type="ARBA" id="ARBA00022741"/>
    </source>
</evidence>
<dbReference type="InterPro" id="IPR008271">
    <property type="entry name" value="Ser/Thr_kinase_AS"/>
</dbReference>
<keyword evidence="9" id="KW-1185">Reference proteome</keyword>
<dbReference type="InterPro" id="IPR000719">
    <property type="entry name" value="Prot_kinase_dom"/>
</dbReference>
<dbReference type="AlphaFoldDB" id="A0AAW1LW83"/>
<evidence type="ECO:0000313" key="8">
    <source>
        <dbReference type="EMBL" id="KAK9738233.1"/>
    </source>
</evidence>
<dbReference type="SUPFAM" id="SSF56112">
    <property type="entry name" value="Protein kinase-like (PK-like)"/>
    <property type="match status" value="1"/>
</dbReference>
<dbReference type="GO" id="GO:0004674">
    <property type="term" value="F:protein serine/threonine kinase activity"/>
    <property type="evidence" value="ECO:0007669"/>
    <property type="project" value="UniProtKB-KW"/>
</dbReference>
<reference evidence="8 9" key="1">
    <citation type="journal article" date="2024" name="BMC Genomics">
        <title>De novo assembly and annotation of Popillia japonica's genome with initial clues to its potential as an invasive pest.</title>
        <authorList>
            <person name="Cucini C."/>
            <person name="Boschi S."/>
            <person name="Funari R."/>
            <person name="Cardaioli E."/>
            <person name="Iannotti N."/>
            <person name="Marturano G."/>
            <person name="Paoli F."/>
            <person name="Bruttini M."/>
            <person name="Carapelli A."/>
            <person name="Frati F."/>
            <person name="Nardi F."/>
        </authorList>
    </citation>
    <scope>NUCLEOTIDE SEQUENCE [LARGE SCALE GENOMIC DNA]</scope>
    <source>
        <strain evidence="8">DMR45628</strain>
    </source>
</reference>
<feature type="compositionally biased region" description="Polar residues" evidence="6">
    <location>
        <begin position="245"/>
        <end position="259"/>
    </location>
</feature>
<keyword evidence="3" id="KW-0547">Nucleotide-binding</keyword>
<accession>A0AAW1LW83</accession>
<keyword evidence="1" id="KW-0723">Serine/threonine-protein kinase</keyword>
<dbReference type="PANTHER" id="PTHR24342">
    <property type="entry name" value="SERINE/THREONINE-PROTEIN KINASE 17"/>
    <property type="match status" value="1"/>
</dbReference>
<dbReference type="GO" id="GO:0035556">
    <property type="term" value="P:intracellular signal transduction"/>
    <property type="evidence" value="ECO:0007669"/>
    <property type="project" value="TreeGrafter"/>
</dbReference>
<feature type="region of interest" description="Disordered" evidence="6">
    <location>
        <begin position="275"/>
        <end position="341"/>
    </location>
</feature>
<evidence type="ECO:0000256" key="4">
    <source>
        <dbReference type="ARBA" id="ARBA00022777"/>
    </source>
</evidence>
<evidence type="ECO:0000259" key="7">
    <source>
        <dbReference type="PROSITE" id="PS50011"/>
    </source>
</evidence>
<keyword evidence="5" id="KW-0067">ATP-binding</keyword>
<dbReference type="PROSITE" id="PS00108">
    <property type="entry name" value="PROTEIN_KINASE_ST"/>
    <property type="match status" value="1"/>
</dbReference>
<feature type="compositionally biased region" description="Low complexity" evidence="6">
    <location>
        <begin position="227"/>
        <end position="244"/>
    </location>
</feature>
<keyword evidence="2" id="KW-0808">Transferase</keyword>
<evidence type="ECO:0000256" key="5">
    <source>
        <dbReference type="ARBA" id="ARBA00022840"/>
    </source>
</evidence>
<dbReference type="Gene3D" id="1.10.510.10">
    <property type="entry name" value="Transferase(Phosphotransferase) domain 1"/>
    <property type="match status" value="1"/>
</dbReference>
<dbReference type="GO" id="GO:0005524">
    <property type="term" value="F:ATP binding"/>
    <property type="evidence" value="ECO:0007669"/>
    <property type="project" value="UniProtKB-KW"/>
</dbReference>
<feature type="region of interest" description="Disordered" evidence="6">
    <location>
        <begin position="215"/>
        <end position="259"/>
    </location>
</feature>
<dbReference type="EMBL" id="JASPKY010000089">
    <property type="protein sequence ID" value="KAK9738233.1"/>
    <property type="molecule type" value="Genomic_DNA"/>
</dbReference>